<dbReference type="InterPro" id="IPR004175">
    <property type="entry name" value="RNA_CPDase"/>
</dbReference>
<dbReference type="Pfam" id="PF13563">
    <property type="entry name" value="2_5_RNA_ligase2"/>
    <property type="match status" value="1"/>
</dbReference>
<dbReference type="Proteomes" id="UP001301350">
    <property type="component" value="Unassembled WGS sequence"/>
</dbReference>
<dbReference type="PANTHER" id="PTHR35561:SF1">
    <property type="entry name" value="RNA 2',3'-CYCLIC PHOSPHODIESTERASE"/>
    <property type="match status" value="1"/>
</dbReference>
<gene>
    <name evidence="2" type="ORF">CDCA_CDCA15G3959</name>
</gene>
<accession>A0AAV9J0U4</accession>
<keyword evidence="3" id="KW-1185">Reference proteome</keyword>
<evidence type="ECO:0000256" key="1">
    <source>
        <dbReference type="ARBA" id="ARBA00022801"/>
    </source>
</evidence>
<sequence length="281" mass="31581">MGDEGGVECEERGREGWRRRRRRRGGTGRRRRWERGTRPRATAVAWCGVDTARLFVALKLPEVWLVCLDGLQRRLRSEWEVTLPDGRVRSPVRWTPRHSWHLTLHFLGATERRRIAETSARLTQVARQHRPMQLTLGELLPLPPDAAQRLRVLSVAVRDGSESGALSSLATDIQEAMVDMDGDALEAMPPPTPPRRRRPLAPLLPHVTLGRVRDRTDDDTCARLRAHLETLPPLPWSPEALMIADAFCLFESQLEEGSAPVYTELAAYVLSGDAPMHAPGA</sequence>
<dbReference type="SUPFAM" id="SSF55144">
    <property type="entry name" value="LigT-like"/>
    <property type="match status" value="1"/>
</dbReference>
<dbReference type="HAMAP" id="MF_01940">
    <property type="entry name" value="RNA_CPDase"/>
    <property type="match status" value="1"/>
</dbReference>
<name>A0AAV9J0U4_CYACA</name>
<comment type="caution">
    <text evidence="2">The sequence shown here is derived from an EMBL/GenBank/DDBJ whole genome shotgun (WGS) entry which is preliminary data.</text>
</comment>
<organism evidence="2 3">
    <name type="scientific">Cyanidium caldarium</name>
    <name type="common">Red alga</name>
    <dbReference type="NCBI Taxonomy" id="2771"/>
    <lineage>
        <taxon>Eukaryota</taxon>
        <taxon>Rhodophyta</taxon>
        <taxon>Bangiophyceae</taxon>
        <taxon>Cyanidiales</taxon>
        <taxon>Cyanidiaceae</taxon>
        <taxon>Cyanidium</taxon>
    </lineage>
</organism>
<reference evidence="2 3" key="1">
    <citation type="submission" date="2022-07" db="EMBL/GenBank/DDBJ databases">
        <title>Genome-wide signatures of adaptation to extreme environments.</title>
        <authorList>
            <person name="Cho C.H."/>
            <person name="Yoon H.S."/>
        </authorList>
    </citation>
    <scope>NUCLEOTIDE SEQUENCE [LARGE SCALE GENOMIC DNA]</scope>
    <source>
        <strain evidence="2 3">DBV 063 E5</strain>
    </source>
</reference>
<evidence type="ECO:0000313" key="2">
    <source>
        <dbReference type="EMBL" id="KAK4537934.1"/>
    </source>
</evidence>
<dbReference type="InterPro" id="IPR009097">
    <property type="entry name" value="Cyclic_Pdiesterase"/>
</dbReference>
<dbReference type="EMBL" id="JANCYW010000015">
    <property type="protein sequence ID" value="KAK4537934.1"/>
    <property type="molecule type" value="Genomic_DNA"/>
</dbReference>
<dbReference type="GO" id="GO:0004113">
    <property type="term" value="F:2',3'-cyclic-nucleotide 3'-phosphodiesterase activity"/>
    <property type="evidence" value="ECO:0007669"/>
    <property type="project" value="InterPro"/>
</dbReference>
<dbReference type="GO" id="GO:0008664">
    <property type="term" value="F:RNA 2',3'-cyclic 3'-phosphodiesterase activity"/>
    <property type="evidence" value="ECO:0007669"/>
    <property type="project" value="InterPro"/>
</dbReference>
<proteinExistence type="inferred from homology"/>
<dbReference type="Gene3D" id="3.90.1140.10">
    <property type="entry name" value="Cyclic phosphodiesterase"/>
    <property type="match status" value="1"/>
</dbReference>
<dbReference type="PANTHER" id="PTHR35561">
    <property type="entry name" value="RNA 2',3'-CYCLIC PHOSPHODIESTERASE"/>
    <property type="match status" value="1"/>
</dbReference>
<protein>
    <submittedName>
        <fullName evidence="2">Uncharacterized protein</fullName>
    </submittedName>
</protein>
<dbReference type="AlphaFoldDB" id="A0AAV9J0U4"/>
<keyword evidence="1" id="KW-0378">Hydrolase</keyword>
<evidence type="ECO:0000313" key="3">
    <source>
        <dbReference type="Proteomes" id="UP001301350"/>
    </source>
</evidence>